<dbReference type="PANTHER" id="PTHR30636">
    <property type="entry name" value="UPF0701 PROTEIN YICC"/>
    <property type="match status" value="1"/>
</dbReference>
<comment type="cofactor">
    <cofactor evidence="1">
        <name>a divalent metal cation</name>
        <dbReference type="ChEBI" id="CHEBI:60240"/>
    </cofactor>
</comment>
<dbReference type="PANTHER" id="PTHR30636:SF3">
    <property type="entry name" value="UPF0701 PROTEIN YICC"/>
    <property type="match status" value="1"/>
</dbReference>
<evidence type="ECO:0000259" key="6">
    <source>
        <dbReference type="Pfam" id="PF03755"/>
    </source>
</evidence>
<evidence type="ECO:0008006" key="9">
    <source>
        <dbReference type="Google" id="ProtNLM"/>
    </source>
</evidence>
<evidence type="ECO:0000256" key="4">
    <source>
        <dbReference type="ARBA" id="ARBA00022801"/>
    </source>
</evidence>
<keyword evidence="3" id="KW-0255">Endonuclease</keyword>
<name>A0A381PHT2_9ZZZZ</name>
<protein>
    <recommendedName>
        <fullName evidence="9">YicC family protein</fullName>
    </recommendedName>
</protein>
<dbReference type="Pfam" id="PF03755">
    <property type="entry name" value="YicC-like_N"/>
    <property type="match status" value="1"/>
</dbReference>
<evidence type="ECO:0000256" key="3">
    <source>
        <dbReference type="ARBA" id="ARBA00022759"/>
    </source>
</evidence>
<accession>A0A381PHT2</accession>
<feature type="domain" description="Endoribonuclease YicC-like N-terminal" evidence="6">
    <location>
        <begin position="2"/>
        <end position="149"/>
    </location>
</feature>
<dbReference type="NCBIfam" id="TIGR00255">
    <property type="entry name" value="YicC/YloC family endoribonuclease"/>
    <property type="match status" value="1"/>
</dbReference>
<evidence type="ECO:0000256" key="1">
    <source>
        <dbReference type="ARBA" id="ARBA00001968"/>
    </source>
</evidence>
<feature type="domain" description="Endoribonuclease YicC-like C-terminal" evidence="7">
    <location>
        <begin position="169"/>
        <end position="285"/>
    </location>
</feature>
<sequence>MIKSMTGFGRGSAGQGQNKVEIEIRTVNSRFLEVKLRGLSIDPNTEEKVRNQISDSLKRGNVQVRIDLGNSHDASSLRFNRERYEIIQNILNDIHVQYGQRLGLNDLISVSDLLISAEPDNLNPDLVVQAVEKSLQQLNDMRSREGGLIQKDILSRVKILQETIDMVADSATDFTDERQAVLREKISNLLAGEALDESRLIQEVAYLADRADITEEIVRCRSHFKQLEDYINEDGPVGKRINFLIQEIGREVNTIGAKSPQTEITGHVVEMKDQLEKIREQAQNIL</sequence>
<evidence type="ECO:0000313" key="8">
    <source>
        <dbReference type="EMBL" id="SUZ66585.1"/>
    </source>
</evidence>
<keyword evidence="2" id="KW-0540">Nuclease</keyword>
<organism evidence="8">
    <name type="scientific">marine metagenome</name>
    <dbReference type="NCBI Taxonomy" id="408172"/>
    <lineage>
        <taxon>unclassified sequences</taxon>
        <taxon>metagenomes</taxon>
        <taxon>ecological metagenomes</taxon>
    </lineage>
</organism>
<dbReference type="InterPro" id="IPR005229">
    <property type="entry name" value="YicC/YloC-like"/>
</dbReference>
<dbReference type="InterPro" id="IPR013527">
    <property type="entry name" value="YicC-like_N"/>
</dbReference>
<dbReference type="Pfam" id="PF08340">
    <property type="entry name" value="YicC-like_C"/>
    <property type="match status" value="1"/>
</dbReference>
<dbReference type="InterPro" id="IPR013551">
    <property type="entry name" value="YicC-like_C"/>
</dbReference>
<dbReference type="GO" id="GO:0004521">
    <property type="term" value="F:RNA endonuclease activity"/>
    <property type="evidence" value="ECO:0007669"/>
    <property type="project" value="InterPro"/>
</dbReference>
<reference evidence="8" key="1">
    <citation type="submission" date="2018-05" db="EMBL/GenBank/DDBJ databases">
        <authorList>
            <person name="Lanie J.A."/>
            <person name="Ng W.-L."/>
            <person name="Kazmierczak K.M."/>
            <person name="Andrzejewski T.M."/>
            <person name="Davidsen T.M."/>
            <person name="Wayne K.J."/>
            <person name="Tettelin H."/>
            <person name="Glass J.I."/>
            <person name="Rusch D."/>
            <person name="Podicherti R."/>
            <person name="Tsui H.-C.T."/>
            <person name="Winkler M.E."/>
        </authorList>
    </citation>
    <scope>NUCLEOTIDE SEQUENCE</scope>
</reference>
<evidence type="ECO:0000259" key="7">
    <source>
        <dbReference type="Pfam" id="PF08340"/>
    </source>
</evidence>
<dbReference type="GO" id="GO:0016787">
    <property type="term" value="F:hydrolase activity"/>
    <property type="evidence" value="ECO:0007669"/>
    <property type="project" value="UniProtKB-KW"/>
</dbReference>
<comment type="similarity">
    <text evidence="5">Belongs to the YicC/YloC family.</text>
</comment>
<proteinExistence type="inferred from homology"/>
<dbReference type="AlphaFoldDB" id="A0A381PHT2"/>
<evidence type="ECO:0000256" key="5">
    <source>
        <dbReference type="ARBA" id="ARBA00035648"/>
    </source>
</evidence>
<evidence type="ECO:0000256" key="2">
    <source>
        <dbReference type="ARBA" id="ARBA00022722"/>
    </source>
</evidence>
<dbReference type="EMBL" id="UINC01000988">
    <property type="protein sequence ID" value="SUZ66585.1"/>
    <property type="molecule type" value="Genomic_DNA"/>
</dbReference>
<gene>
    <name evidence="8" type="ORF">METZ01_LOCUS19439</name>
</gene>
<keyword evidence="4" id="KW-0378">Hydrolase</keyword>